<dbReference type="Proteomes" id="UP000729402">
    <property type="component" value="Unassembled WGS sequence"/>
</dbReference>
<reference evidence="1" key="2">
    <citation type="submission" date="2021-02" db="EMBL/GenBank/DDBJ databases">
        <authorList>
            <person name="Kimball J.A."/>
            <person name="Haas M.W."/>
            <person name="Macchietto M."/>
            <person name="Kono T."/>
            <person name="Duquette J."/>
            <person name="Shao M."/>
        </authorList>
    </citation>
    <scope>NUCLEOTIDE SEQUENCE</scope>
    <source>
        <tissue evidence="1">Fresh leaf tissue</tissue>
    </source>
</reference>
<comment type="caution">
    <text evidence="1">The sequence shown here is derived from an EMBL/GenBank/DDBJ whole genome shotgun (WGS) entry which is preliminary data.</text>
</comment>
<keyword evidence="2" id="KW-1185">Reference proteome</keyword>
<gene>
    <name evidence="1" type="ORF">GUJ93_ZPchr0006g46183</name>
</gene>
<proteinExistence type="predicted"/>
<dbReference type="AlphaFoldDB" id="A0A8J5T0V4"/>
<protein>
    <submittedName>
        <fullName evidence="1">Uncharacterized protein</fullName>
    </submittedName>
</protein>
<evidence type="ECO:0000313" key="1">
    <source>
        <dbReference type="EMBL" id="KAG8072173.1"/>
    </source>
</evidence>
<sequence length="85" mass="9675">MFCWEIGIMPRTLVFHARHESLGDCVVVKGPPAGRIALLAVVSGTGRRQRPRRTNQHRETPRWPHFLEGCTTARPTYYMSQLASN</sequence>
<organism evidence="1 2">
    <name type="scientific">Zizania palustris</name>
    <name type="common">Northern wild rice</name>
    <dbReference type="NCBI Taxonomy" id="103762"/>
    <lineage>
        <taxon>Eukaryota</taxon>
        <taxon>Viridiplantae</taxon>
        <taxon>Streptophyta</taxon>
        <taxon>Embryophyta</taxon>
        <taxon>Tracheophyta</taxon>
        <taxon>Spermatophyta</taxon>
        <taxon>Magnoliopsida</taxon>
        <taxon>Liliopsida</taxon>
        <taxon>Poales</taxon>
        <taxon>Poaceae</taxon>
        <taxon>BOP clade</taxon>
        <taxon>Oryzoideae</taxon>
        <taxon>Oryzeae</taxon>
        <taxon>Zizaniinae</taxon>
        <taxon>Zizania</taxon>
    </lineage>
</organism>
<dbReference type="EMBL" id="JAAALK010000283">
    <property type="protein sequence ID" value="KAG8072173.1"/>
    <property type="molecule type" value="Genomic_DNA"/>
</dbReference>
<accession>A0A8J5T0V4</accession>
<reference evidence="1" key="1">
    <citation type="journal article" date="2021" name="bioRxiv">
        <title>Whole Genome Assembly and Annotation of Northern Wild Rice, Zizania palustris L., Supports a Whole Genome Duplication in the Zizania Genus.</title>
        <authorList>
            <person name="Haas M."/>
            <person name="Kono T."/>
            <person name="Macchietto M."/>
            <person name="Millas R."/>
            <person name="McGilp L."/>
            <person name="Shao M."/>
            <person name="Duquette J."/>
            <person name="Hirsch C.N."/>
            <person name="Kimball J."/>
        </authorList>
    </citation>
    <scope>NUCLEOTIDE SEQUENCE</scope>
    <source>
        <tissue evidence="1">Fresh leaf tissue</tissue>
    </source>
</reference>
<evidence type="ECO:0000313" key="2">
    <source>
        <dbReference type="Proteomes" id="UP000729402"/>
    </source>
</evidence>
<name>A0A8J5T0V4_ZIZPA</name>